<accession>A0ABV0X5N2</accession>
<evidence type="ECO:0000313" key="3">
    <source>
        <dbReference type="Proteomes" id="UP001444071"/>
    </source>
</evidence>
<evidence type="ECO:0000256" key="1">
    <source>
        <dbReference type="SAM" id="MobiDB-lite"/>
    </source>
</evidence>
<dbReference type="Proteomes" id="UP001444071">
    <property type="component" value="Unassembled WGS sequence"/>
</dbReference>
<comment type="caution">
    <text evidence="2">The sequence shown here is derived from an EMBL/GenBank/DDBJ whole genome shotgun (WGS) entry which is preliminary data.</text>
</comment>
<evidence type="ECO:0000313" key="2">
    <source>
        <dbReference type="EMBL" id="MEQ2276156.1"/>
    </source>
</evidence>
<feature type="compositionally biased region" description="Polar residues" evidence="1">
    <location>
        <begin position="146"/>
        <end position="157"/>
    </location>
</feature>
<reference evidence="2 3" key="1">
    <citation type="submission" date="2021-06" db="EMBL/GenBank/DDBJ databases">
        <authorList>
            <person name="Palmer J.M."/>
        </authorList>
    </citation>
    <scope>NUCLEOTIDE SEQUENCE [LARGE SCALE GENOMIC DNA]</scope>
    <source>
        <strain evidence="2 3">XR_2019</strain>
        <tissue evidence="2">Muscle</tissue>
    </source>
</reference>
<keyword evidence="3" id="KW-1185">Reference proteome</keyword>
<protein>
    <submittedName>
        <fullName evidence="2">Uncharacterized protein</fullName>
    </submittedName>
</protein>
<dbReference type="EMBL" id="JAHRIM010084706">
    <property type="protein sequence ID" value="MEQ2276156.1"/>
    <property type="molecule type" value="Genomic_DNA"/>
</dbReference>
<gene>
    <name evidence="2" type="ORF">XENORESO_014630</name>
</gene>
<sequence length="311" mass="34525">MQATIEVELHCEGVANQWSPYCKEELMSGGEELSFEELRAERYNQNKQKEIEEKMRHLVEQKEQLSQELEKKRLLLLKKSQEVSDSNPPPAAAPFKILDESQCGSEEPAGTSEPSSDEVPDDVFLCPGEKGLCVKVQLPPRPGGSRQHTQLTAQPGPTSEDLRTEQDSDPGAVCQKTVSKPKKELSPIQETSMEAGSLNSLGELSEVLICLPAVDPCDPEVHRQLLKLCDITSSQDLHSEQRPLPAVEEDSLLDLGGIPNRPIKGQGGIGWPRKPDNVRDRRPIARTRTFSRVMVDFLYICHIVGTSLETI</sequence>
<name>A0ABV0X5N2_9TELE</name>
<proteinExistence type="predicted"/>
<feature type="region of interest" description="Disordered" evidence="1">
    <location>
        <begin position="136"/>
        <end position="194"/>
    </location>
</feature>
<organism evidence="2 3">
    <name type="scientific">Xenotaenia resolanae</name>
    <dbReference type="NCBI Taxonomy" id="208358"/>
    <lineage>
        <taxon>Eukaryota</taxon>
        <taxon>Metazoa</taxon>
        <taxon>Chordata</taxon>
        <taxon>Craniata</taxon>
        <taxon>Vertebrata</taxon>
        <taxon>Euteleostomi</taxon>
        <taxon>Actinopterygii</taxon>
        <taxon>Neopterygii</taxon>
        <taxon>Teleostei</taxon>
        <taxon>Neoteleostei</taxon>
        <taxon>Acanthomorphata</taxon>
        <taxon>Ovalentaria</taxon>
        <taxon>Atherinomorphae</taxon>
        <taxon>Cyprinodontiformes</taxon>
        <taxon>Goodeidae</taxon>
        <taxon>Xenotaenia</taxon>
    </lineage>
</organism>
<feature type="region of interest" description="Disordered" evidence="1">
    <location>
        <begin position="80"/>
        <end position="122"/>
    </location>
</feature>